<dbReference type="InterPro" id="IPR000944">
    <property type="entry name" value="Tscrpt_reg_Rrf2"/>
</dbReference>
<dbReference type="GO" id="GO:0003700">
    <property type="term" value="F:DNA-binding transcription factor activity"/>
    <property type="evidence" value="ECO:0007669"/>
    <property type="project" value="TreeGrafter"/>
</dbReference>
<evidence type="ECO:0000313" key="1">
    <source>
        <dbReference type="EMBL" id="NRV11100.1"/>
    </source>
</evidence>
<protein>
    <submittedName>
        <fullName evidence="1">DNA-binding IscR family transcriptional regulator</fullName>
    </submittedName>
</protein>
<dbReference type="Proteomes" id="UP000821656">
    <property type="component" value="Unassembled WGS sequence"/>
</dbReference>
<dbReference type="Pfam" id="PF02082">
    <property type="entry name" value="Rrf2"/>
    <property type="match status" value="1"/>
</dbReference>
<accession>A0A9Q5GNR1</accession>
<dbReference type="FunFam" id="1.10.10.10:FF:000138">
    <property type="entry name" value="Rrf2 family transcriptional regulator"/>
    <property type="match status" value="1"/>
</dbReference>
<keyword evidence="1" id="KW-0238">DNA-binding</keyword>
<name>A0A9Q5GNR1_CLOBE</name>
<dbReference type="GO" id="GO:0003677">
    <property type="term" value="F:DNA binding"/>
    <property type="evidence" value="ECO:0007669"/>
    <property type="project" value="UniProtKB-KW"/>
</dbReference>
<evidence type="ECO:0000313" key="2">
    <source>
        <dbReference type="Proteomes" id="UP000821656"/>
    </source>
</evidence>
<organism evidence="1 2">
    <name type="scientific">Clostridium beijerinckii</name>
    <name type="common">Clostridium MP</name>
    <dbReference type="NCBI Taxonomy" id="1520"/>
    <lineage>
        <taxon>Bacteria</taxon>
        <taxon>Bacillati</taxon>
        <taxon>Bacillota</taxon>
        <taxon>Clostridia</taxon>
        <taxon>Eubacteriales</taxon>
        <taxon>Clostridiaceae</taxon>
        <taxon>Clostridium</taxon>
    </lineage>
</organism>
<dbReference type="InterPro" id="IPR036390">
    <property type="entry name" value="WH_DNA-bd_sf"/>
</dbReference>
<dbReference type="EMBL" id="JABSXK010000001">
    <property type="protein sequence ID" value="NRV11100.1"/>
    <property type="molecule type" value="Genomic_DNA"/>
</dbReference>
<dbReference type="PANTHER" id="PTHR33221:SF15">
    <property type="entry name" value="HTH-TYPE TRANSCRIPTIONAL REGULATOR YWGB-RELATED"/>
    <property type="match status" value="1"/>
</dbReference>
<comment type="caution">
    <text evidence="1">The sequence shown here is derived from an EMBL/GenBank/DDBJ whole genome shotgun (WGS) entry which is preliminary data.</text>
</comment>
<proteinExistence type="predicted"/>
<dbReference type="PROSITE" id="PS51197">
    <property type="entry name" value="HTH_RRF2_2"/>
    <property type="match status" value="1"/>
</dbReference>
<dbReference type="AlphaFoldDB" id="A0A9Q5GNR1"/>
<dbReference type="GO" id="GO:0005829">
    <property type="term" value="C:cytosol"/>
    <property type="evidence" value="ECO:0007669"/>
    <property type="project" value="TreeGrafter"/>
</dbReference>
<dbReference type="InterPro" id="IPR036388">
    <property type="entry name" value="WH-like_DNA-bd_sf"/>
</dbReference>
<sequence>MMQISSRFTVAIHILAALEISNDVCTSEVIAGSIQNNPVVVRRIIGMLKKAELVDVNSGGGGAYLLKPVEYITLFDVYKAVDVVEDEKLFQIHENTNQECIIGANIQDVLMLMLPKAQSAMEEVLKSYTMADIVASILEKKLN</sequence>
<dbReference type="Gene3D" id="1.10.10.10">
    <property type="entry name" value="Winged helix-like DNA-binding domain superfamily/Winged helix DNA-binding domain"/>
    <property type="match status" value="1"/>
</dbReference>
<reference evidence="1" key="1">
    <citation type="submission" date="2020-05" db="EMBL/GenBank/DDBJ databases">
        <title>Genomic insights into acetone-butanol-ethanol (ABE) fermentation by sequencing solventogenic clostridia strains.</title>
        <authorList>
            <person name="Brown S."/>
        </authorList>
    </citation>
    <scope>NUCLEOTIDE SEQUENCE</scope>
    <source>
        <strain evidence="1">DJ126</strain>
    </source>
</reference>
<dbReference type="SUPFAM" id="SSF46785">
    <property type="entry name" value="Winged helix' DNA-binding domain"/>
    <property type="match status" value="1"/>
</dbReference>
<gene>
    <name evidence="1" type="ORF">DFH45_004063</name>
</gene>
<dbReference type="PANTHER" id="PTHR33221">
    <property type="entry name" value="WINGED HELIX-TURN-HELIX TRANSCRIPTIONAL REGULATOR, RRF2 FAMILY"/>
    <property type="match status" value="1"/>
</dbReference>